<proteinExistence type="predicted"/>
<reference evidence="2 3" key="1">
    <citation type="journal article" date="2013" name="Mar. Genomics">
        <title>Expression of sulfatases in Rhodopirellula baltica and the diversity of sulfatases in the genus Rhodopirellula.</title>
        <authorList>
            <person name="Wegner C.E."/>
            <person name="Richter-Heitmann T."/>
            <person name="Klindworth A."/>
            <person name="Klockow C."/>
            <person name="Richter M."/>
            <person name="Achstetter T."/>
            <person name="Glockner F.O."/>
            <person name="Harder J."/>
        </authorList>
    </citation>
    <scope>NUCLEOTIDE SEQUENCE [LARGE SCALE GENOMIC DNA]</scope>
    <source>
        <strain evidence="2 3">SWK14</strain>
    </source>
</reference>
<sequence length="40" mass="4534">MYSPNVCISKVDVMKLSSNEKQRPYRDGLETKQSDESAAK</sequence>
<dbReference type="PATRIC" id="fig|993516.3.peg.1254"/>
<protein>
    <submittedName>
        <fullName evidence="2">Uncharacterized protein</fullName>
    </submittedName>
</protein>
<name>L7CKT9_RHOBT</name>
<evidence type="ECO:0000256" key="1">
    <source>
        <dbReference type="SAM" id="MobiDB-lite"/>
    </source>
</evidence>
<dbReference type="Proteomes" id="UP000010959">
    <property type="component" value="Unassembled WGS sequence"/>
</dbReference>
<feature type="compositionally biased region" description="Basic and acidic residues" evidence="1">
    <location>
        <begin position="18"/>
        <end position="40"/>
    </location>
</feature>
<comment type="caution">
    <text evidence="2">The sequence shown here is derived from an EMBL/GenBank/DDBJ whole genome shotgun (WGS) entry which is preliminary data.</text>
</comment>
<feature type="region of interest" description="Disordered" evidence="1">
    <location>
        <begin position="17"/>
        <end position="40"/>
    </location>
</feature>
<evidence type="ECO:0000313" key="2">
    <source>
        <dbReference type="EMBL" id="ELP34894.1"/>
    </source>
</evidence>
<gene>
    <name evidence="2" type="ORF">RBSWK_01187</name>
</gene>
<accession>L7CKT9</accession>
<dbReference type="AlphaFoldDB" id="L7CKT9"/>
<organism evidence="2 3">
    <name type="scientific">Rhodopirellula baltica SWK14</name>
    <dbReference type="NCBI Taxonomy" id="993516"/>
    <lineage>
        <taxon>Bacteria</taxon>
        <taxon>Pseudomonadati</taxon>
        <taxon>Planctomycetota</taxon>
        <taxon>Planctomycetia</taxon>
        <taxon>Pirellulales</taxon>
        <taxon>Pirellulaceae</taxon>
        <taxon>Rhodopirellula</taxon>
    </lineage>
</organism>
<dbReference type="EMBL" id="AMWG01000022">
    <property type="protein sequence ID" value="ELP34894.1"/>
    <property type="molecule type" value="Genomic_DNA"/>
</dbReference>
<evidence type="ECO:0000313" key="3">
    <source>
        <dbReference type="Proteomes" id="UP000010959"/>
    </source>
</evidence>